<dbReference type="PROSITE" id="PS00028">
    <property type="entry name" value="ZINC_FINGER_C2H2_1"/>
    <property type="match status" value="1"/>
</dbReference>
<feature type="domain" description="C2H2-type" evidence="9">
    <location>
        <begin position="58"/>
        <end position="86"/>
    </location>
</feature>
<evidence type="ECO:0000313" key="10">
    <source>
        <dbReference type="EMBL" id="KAL2867862.1"/>
    </source>
</evidence>
<accession>A0ABR4LTJ3</accession>
<dbReference type="GeneID" id="98150371"/>
<comment type="caution">
    <text evidence="10">The sequence shown here is derived from an EMBL/GenBank/DDBJ whole genome shotgun (WGS) entry which is preliminary data.</text>
</comment>
<keyword evidence="4 7" id="KW-0863">Zinc-finger</keyword>
<organism evidence="10 11">
    <name type="scientific">Aspergillus lucknowensis</name>
    <dbReference type="NCBI Taxonomy" id="176173"/>
    <lineage>
        <taxon>Eukaryota</taxon>
        <taxon>Fungi</taxon>
        <taxon>Dikarya</taxon>
        <taxon>Ascomycota</taxon>
        <taxon>Pezizomycotina</taxon>
        <taxon>Eurotiomycetes</taxon>
        <taxon>Eurotiomycetidae</taxon>
        <taxon>Eurotiales</taxon>
        <taxon>Aspergillaceae</taxon>
        <taxon>Aspergillus</taxon>
        <taxon>Aspergillus subgen. Nidulantes</taxon>
    </lineage>
</organism>
<feature type="compositionally biased region" description="Polar residues" evidence="8">
    <location>
        <begin position="86"/>
        <end position="99"/>
    </location>
</feature>
<evidence type="ECO:0000256" key="5">
    <source>
        <dbReference type="ARBA" id="ARBA00022833"/>
    </source>
</evidence>
<evidence type="ECO:0000256" key="4">
    <source>
        <dbReference type="ARBA" id="ARBA00022771"/>
    </source>
</evidence>
<dbReference type="RefSeq" id="XP_070886841.1">
    <property type="nucleotide sequence ID" value="XM_071035299.1"/>
</dbReference>
<dbReference type="SMART" id="SM00355">
    <property type="entry name" value="ZnF_C2H2"/>
    <property type="match status" value="2"/>
</dbReference>
<evidence type="ECO:0000256" key="7">
    <source>
        <dbReference type="PROSITE-ProRule" id="PRU00042"/>
    </source>
</evidence>
<feature type="region of interest" description="Disordered" evidence="8">
    <location>
        <begin position="78"/>
        <end position="136"/>
    </location>
</feature>
<dbReference type="PROSITE" id="PS50157">
    <property type="entry name" value="ZINC_FINGER_C2H2_2"/>
    <property type="match status" value="2"/>
</dbReference>
<feature type="domain" description="C2H2-type" evidence="9">
    <location>
        <begin position="30"/>
        <end position="57"/>
    </location>
</feature>
<keyword evidence="5" id="KW-0862">Zinc</keyword>
<proteinExistence type="predicted"/>
<feature type="compositionally biased region" description="Polar residues" evidence="8">
    <location>
        <begin position="1"/>
        <end position="22"/>
    </location>
</feature>
<evidence type="ECO:0000256" key="6">
    <source>
        <dbReference type="ARBA" id="ARBA00023242"/>
    </source>
</evidence>
<keyword evidence="2" id="KW-0479">Metal-binding</keyword>
<keyword evidence="3" id="KW-0677">Repeat</keyword>
<dbReference type="PANTHER" id="PTHR40626">
    <property type="entry name" value="MIP31509P"/>
    <property type="match status" value="1"/>
</dbReference>
<evidence type="ECO:0000256" key="8">
    <source>
        <dbReference type="SAM" id="MobiDB-lite"/>
    </source>
</evidence>
<dbReference type="PANTHER" id="PTHR40626:SF10">
    <property type="entry name" value="C2H2-TYPE DOMAIN-CONTAINING PROTEIN"/>
    <property type="match status" value="1"/>
</dbReference>
<evidence type="ECO:0000313" key="11">
    <source>
        <dbReference type="Proteomes" id="UP001610432"/>
    </source>
</evidence>
<evidence type="ECO:0000259" key="9">
    <source>
        <dbReference type="PROSITE" id="PS50157"/>
    </source>
</evidence>
<dbReference type="InterPro" id="IPR013087">
    <property type="entry name" value="Znf_C2H2_type"/>
</dbReference>
<dbReference type="EMBL" id="JBFXLQ010000016">
    <property type="protein sequence ID" value="KAL2867862.1"/>
    <property type="molecule type" value="Genomic_DNA"/>
</dbReference>
<evidence type="ECO:0000256" key="1">
    <source>
        <dbReference type="ARBA" id="ARBA00004123"/>
    </source>
</evidence>
<dbReference type="SUPFAM" id="SSF57667">
    <property type="entry name" value="beta-beta-alpha zinc fingers"/>
    <property type="match status" value="1"/>
</dbReference>
<protein>
    <recommendedName>
        <fullName evidence="9">C2H2-type domain-containing protein</fullName>
    </recommendedName>
</protein>
<comment type="subcellular location">
    <subcellularLocation>
        <location evidence="1">Nucleus</location>
    </subcellularLocation>
</comment>
<sequence>MSLMLSQSPSTTHSPPVQTSRRLSVGAKTRTCVHCGRSFRRTEHLERHVRTHTKEKPYTCFCGAAFSRRDLLKRHMGIAGHEDSNPPRTKSTSPKSQSQIDRDNAKQRIRRASTSVRANRAPHISDAPPQDVIVPPSPEEPEVIQWTMQRNGYSLGQDPNVLDTPTTEGTTHDPEILEAAQLLLPGSLPQNYPPAQPSPPPTLSYLPEEFNHVEEFTNFLDSIGVPLEWAHSSDIQNTYPPQVSEMALHPFFRERSRTDSWHPSIPPDQAGYGLVPEYGNLYHYHPSDDLAGRCA</sequence>
<dbReference type="Pfam" id="PF00096">
    <property type="entry name" value="zf-C2H2"/>
    <property type="match status" value="1"/>
</dbReference>
<dbReference type="Proteomes" id="UP001610432">
    <property type="component" value="Unassembled WGS sequence"/>
</dbReference>
<feature type="region of interest" description="Disordered" evidence="8">
    <location>
        <begin position="1"/>
        <end position="27"/>
    </location>
</feature>
<evidence type="ECO:0000256" key="2">
    <source>
        <dbReference type="ARBA" id="ARBA00022723"/>
    </source>
</evidence>
<gene>
    <name evidence="10" type="ORF">BJX67DRAFT_67025</name>
</gene>
<name>A0ABR4LTJ3_9EURO</name>
<reference evidence="10 11" key="1">
    <citation type="submission" date="2024-07" db="EMBL/GenBank/DDBJ databases">
        <title>Section-level genome sequencing and comparative genomics of Aspergillus sections Usti and Cavernicolus.</title>
        <authorList>
            <consortium name="Lawrence Berkeley National Laboratory"/>
            <person name="Nybo J.L."/>
            <person name="Vesth T.C."/>
            <person name="Theobald S."/>
            <person name="Frisvad J.C."/>
            <person name="Larsen T.O."/>
            <person name="Kjaerboelling I."/>
            <person name="Rothschild-Mancinelli K."/>
            <person name="Lyhne E.K."/>
            <person name="Kogle M.E."/>
            <person name="Barry K."/>
            <person name="Clum A."/>
            <person name="Na H."/>
            <person name="Ledsgaard L."/>
            <person name="Lin J."/>
            <person name="Lipzen A."/>
            <person name="Kuo A."/>
            <person name="Riley R."/>
            <person name="Mondo S."/>
            <person name="Labutti K."/>
            <person name="Haridas S."/>
            <person name="Pangalinan J."/>
            <person name="Salamov A.A."/>
            <person name="Simmons B.A."/>
            <person name="Magnuson J.K."/>
            <person name="Chen J."/>
            <person name="Drula E."/>
            <person name="Henrissat B."/>
            <person name="Wiebenga A."/>
            <person name="Lubbers R.J."/>
            <person name="Gomes A.C."/>
            <person name="Macurrencykelacurrency M.R."/>
            <person name="Stajich J."/>
            <person name="Grigoriev I.V."/>
            <person name="Mortensen U.H."/>
            <person name="De Vries R.P."/>
            <person name="Baker S.E."/>
            <person name="Andersen M.R."/>
        </authorList>
    </citation>
    <scope>NUCLEOTIDE SEQUENCE [LARGE SCALE GENOMIC DNA]</scope>
    <source>
        <strain evidence="10 11">CBS 449.75</strain>
    </source>
</reference>
<keyword evidence="11" id="KW-1185">Reference proteome</keyword>
<evidence type="ECO:0000256" key="3">
    <source>
        <dbReference type="ARBA" id="ARBA00022737"/>
    </source>
</evidence>
<dbReference type="InterPro" id="IPR051059">
    <property type="entry name" value="VerF-like"/>
</dbReference>
<dbReference type="Gene3D" id="3.30.160.60">
    <property type="entry name" value="Classic Zinc Finger"/>
    <property type="match status" value="2"/>
</dbReference>
<dbReference type="InterPro" id="IPR036236">
    <property type="entry name" value="Znf_C2H2_sf"/>
</dbReference>
<keyword evidence="6" id="KW-0539">Nucleus</keyword>